<dbReference type="PROSITE" id="PS50995">
    <property type="entry name" value="HTH_MARR_2"/>
    <property type="match status" value="1"/>
</dbReference>
<gene>
    <name evidence="2" type="ORF">DDE18_22045</name>
</gene>
<dbReference type="InterPro" id="IPR039422">
    <property type="entry name" value="MarR/SlyA-like"/>
</dbReference>
<dbReference type="AlphaFoldDB" id="A0A2T8F4N6"/>
<dbReference type="GO" id="GO:0006950">
    <property type="term" value="P:response to stress"/>
    <property type="evidence" value="ECO:0007669"/>
    <property type="project" value="TreeGrafter"/>
</dbReference>
<dbReference type="SUPFAM" id="SSF46785">
    <property type="entry name" value="Winged helix' DNA-binding domain"/>
    <property type="match status" value="1"/>
</dbReference>
<reference evidence="2 3" key="1">
    <citation type="submission" date="2018-04" db="EMBL/GenBank/DDBJ databases">
        <title>Genome of Nocardioides gansuensis WSJ-1.</title>
        <authorList>
            <person name="Wu S."/>
            <person name="Wang G."/>
        </authorList>
    </citation>
    <scope>NUCLEOTIDE SEQUENCE [LARGE SCALE GENOMIC DNA]</scope>
    <source>
        <strain evidence="2 3">WSJ-1</strain>
    </source>
</reference>
<protein>
    <submittedName>
        <fullName evidence="2">MarR family transcriptional regulator</fullName>
    </submittedName>
</protein>
<evidence type="ECO:0000259" key="1">
    <source>
        <dbReference type="PROSITE" id="PS50995"/>
    </source>
</evidence>
<dbReference type="OrthoDB" id="4807076at2"/>
<dbReference type="Proteomes" id="UP000246018">
    <property type="component" value="Unassembled WGS sequence"/>
</dbReference>
<dbReference type="InterPro" id="IPR036390">
    <property type="entry name" value="WH_DNA-bd_sf"/>
</dbReference>
<dbReference type="InterPro" id="IPR036388">
    <property type="entry name" value="WH-like_DNA-bd_sf"/>
</dbReference>
<accession>A0A2T8F4N6</accession>
<dbReference type="Pfam" id="PF12802">
    <property type="entry name" value="MarR_2"/>
    <property type="match status" value="1"/>
</dbReference>
<dbReference type="Gene3D" id="1.10.10.10">
    <property type="entry name" value="Winged helix-like DNA-binding domain superfamily/Winged helix DNA-binding domain"/>
    <property type="match status" value="1"/>
</dbReference>
<dbReference type="PANTHER" id="PTHR33164">
    <property type="entry name" value="TRANSCRIPTIONAL REGULATOR, MARR FAMILY"/>
    <property type="match status" value="1"/>
</dbReference>
<dbReference type="InterPro" id="IPR000835">
    <property type="entry name" value="HTH_MarR-typ"/>
</dbReference>
<evidence type="ECO:0000313" key="2">
    <source>
        <dbReference type="EMBL" id="PVG80684.1"/>
    </source>
</evidence>
<keyword evidence="3" id="KW-1185">Reference proteome</keyword>
<dbReference type="PANTHER" id="PTHR33164:SF99">
    <property type="entry name" value="MARR FAMILY REGULATORY PROTEIN"/>
    <property type="match status" value="1"/>
</dbReference>
<dbReference type="GO" id="GO:0003700">
    <property type="term" value="F:DNA-binding transcription factor activity"/>
    <property type="evidence" value="ECO:0007669"/>
    <property type="project" value="InterPro"/>
</dbReference>
<comment type="caution">
    <text evidence="2">The sequence shown here is derived from an EMBL/GenBank/DDBJ whole genome shotgun (WGS) entry which is preliminary data.</text>
</comment>
<sequence length="139" mass="15372">MASARALTEAHALTQRLFRLSEMAKAAFAEAVAEHGLTPAQARALFFLEEPSPMRALSDHLSCDASNLTGIADRLEAQGLVERVQGEDRRVRLLRLTEEGERVRREVGEHVTRSPSPSDRLTAAERRQLAALLDKMLGE</sequence>
<dbReference type="RefSeq" id="WP_116574579.1">
    <property type="nucleotide sequence ID" value="NZ_QDGZ01000016.1"/>
</dbReference>
<dbReference type="EMBL" id="QDGZ01000016">
    <property type="protein sequence ID" value="PVG80684.1"/>
    <property type="molecule type" value="Genomic_DNA"/>
</dbReference>
<organism evidence="2 3">
    <name type="scientific">Nocardioides gansuensis</name>
    <dbReference type="NCBI Taxonomy" id="2138300"/>
    <lineage>
        <taxon>Bacteria</taxon>
        <taxon>Bacillati</taxon>
        <taxon>Actinomycetota</taxon>
        <taxon>Actinomycetes</taxon>
        <taxon>Propionibacteriales</taxon>
        <taxon>Nocardioidaceae</taxon>
        <taxon>Nocardioides</taxon>
    </lineage>
</organism>
<feature type="domain" description="HTH marR-type" evidence="1">
    <location>
        <begin position="10"/>
        <end position="138"/>
    </location>
</feature>
<evidence type="ECO:0000313" key="3">
    <source>
        <dbReference type="Proteomes" id="UP000246018"/>
    </source>
</evidence>
<proteinExistence type="predicted"/>
<dbReference type="SMART" id="SM00347">
    <property type="entry name" value="HTH_MARR"/>
    <property type="match status" value="1"/>
</dbReference>
<name>A0A2T8F4N6_9ACTN</name>